<evidence type="ECO:0000256" key="3">
    <source>
        <dbReference type="ARBA" id="ARBA00022989"/>
    </source>
</evidence>
<evidence type="ECO:0000256" key="2">
    <source>
        <dbReference type="ARBA" id="ARBA00022692"/>
    </source>
</evidence>
<dbReference type="InterPro" id="IPR036259">
    <property type="entry name" value="MFS_trans_sf"/>
</dbReference>
<dbReference type="Gene3D" id="1.20.1250.20">
    <property type="entry name" value="MFS general substrate transporter like domains"/>
    <property type="match status" value="1"/>
</dbReference>
<dbReference type="EMBL" id="PDLN01000016">
    <property type="protein sequence ID" value="RDW63879.1"/>
    <property type="molecule type" value="Genomic_DNA"/>
</dbReference>
<reference evidence="6 7" key="1">
    <citation type="journal article" date="2018" name="IMA Fungus">
        <title>IMA Genome-F 9: Draft genome sequence of Annulohypoxylon stygium, Aspergillus mulundensis, Berkeleyomyces basicola (syn. Thielaviopsis basicola), Ceratocystis smalleyi, two Cercospora beticola strains, Coleophoma cylindrospora, Fusarium fracticaudum, Phialophora cf. hyalina, and Morchella septimelata.</title>
        <authorList>
            <person name="Wingfield B.D."/>
            <person name="Bills G.F."/>
            <person name="Dong Y."/>
            <person name="Huang W."/>
            <person name="Nel W.J."/>
            <person name="Swalarsk-Parry B.S."/>
            <person name="Vaghefi N."/>
            <person name="Wilken P.M."/>
            <person name="An Z."/>
            <person name="de Beer Z.W."/>
            <person name="De Vos L."/>
            <person name="Chen L."/>
            <person name="Duong T.A."/>
            <person name="Gao Y."/>
            <person name="Hammerbacher A."/>
            <person name="Kikkert J.R."/>
            <person name="Li Y."/>
            <person name="Li H."/>
            <person name="Li K."/>
            <person name="Li Q."/>
            <person name="Liu X."/>
            <person name="Ma X."/>
            <person name="Naidoo K."/>
            <person name="Pethybridge S.J."/>
            <person name="Sun J."/>
            <person name="Steenkamp E.T."/>
            <person name="van der Nest M.A."/>
            <person name="van Wyk S."/>
            <person name="Wingfield M.J."/>
            <person name="Xiong C."/>
            <person name="Yue Q."/>
            <person name="Zhang X."/>
        </authorList>
    </citation>
    <scope>NUCLEOTIDE SEQUENCE [LARGE SCALE GENOMIC DNA]</scope>
    <source>
        <strain evidence="6 7">BP5796</strain>
    </source>
</reference>
<name>A0A3D8QPZ8_9HELO</name>
<keyword evidence="3 5" id="KW-1133">Transmembrane helix</keyword>
<feature type="transmembrane region" description="Helical" evidence="5">
    <location>
        <begin position="206"/>
        <end position="227"/>
    </location>
</feature>
<gene>
    <name evidence="6" type="ORF">BP5796_10381</name>
</gene>
<evidence type="ECO:0000313" key="6">
    <source>
        <dbReference type="EMBL" id="RDW63879.1"/>
    </source>
</evidence>
<keyword evidence="4 5" id="KW-0472">Membrane</keyword>
<protein>
    <recommendedName>
        <fullName evidence="8">Major facilitator superfamily (MFS) profile domain-containing protein</fullName>
    </recommendedName>
</protein>
<dbReference type="Proteomes" id="UP000256328">
    <property type="component" value="Unassembled WGS sequence"/>
</dbReference>
<proteinExistence type="predicted"/>
<evidence type="ECO:0000256" key="1">
    <source>
        <dbReference type="ARBA" id="ARBA00004141"/>
    </source>
</evidence>
<dbReference type="SUPFAM" id="SSF103473">
    <property type="entry name" value="MFS general substrate transporter"/>
    <property type="match status" value="1"/>
</dbReference>
<keyword evidence="7" id="KW-1185">Reference proteome</keyword>
<evidence type="ECO:0008006" key="8">
    <source>
        <dbReference type="Google" id="ProtNLM"/>
    </source>
</evidence>
<dbReference type="PANTHER" id="PTHR23501">
    <property type="entry name" value="MAJOR FACILITATOR SUPERFAMILY"/>
    <property type="match status" value="1"/>
</dbReference>
<sequence length="235" mass="24782">MQRTVLAGLTSSFVNNAAMNLIDYYLPIYFQTVKQVSVARSGLLSLPITVGMGISVLIGGAGTTIFGYYTPFMIRISVLAPIAAGLLITIKVDAKLANLLAHQGLLGFGSGVGFQGPQVAVQTILAPNDVSIGIAIIQFAQGLGPALAVPTGQLIYTTQLNTNLKKYAPAVNGTTLENIGLLTIGSHFQGSELAGVLMSYEKAVTYTFYLSVVLTCLTLFGSFGIGWRSVKQKQT</sequence>
<organism evidence="6 7">
    <name type="scientific">Coleophoma crateriformis</name>
    <dbReference type="NCBI Taxonomy" id="565419"/>
    <lineage>
        <taxon>Eukaryota</taxon>
        <taxon>Fungi</taxon>
        <taxon>Dikarya</taxon>
        <taxon>Ascomycota</taxon>
        <taxon>Pezizomycotina</taxon>
        <taxon>Leotiomycetes</taxon>
        <taxon>Helotiales</taxon>
        <taxon>Dermateaceae</taxon>
        <taxon>Coleophoma</taxon>
    </lineage>
</organism>
<feature type="transmembrane region" description="Helical" evidence="5">
    <location>
        <begin position="72"/>
        <end position="90"/>
    </location>
</feature>
<keyword evidence="2 5" id="KW-0812">Transmembrane</keyword>
<dbReference type="OrthoDB" id="10021397at2759"/>
<accession>A0A3D8QPZ8</accession>
<dbReference type="AlphaFoldDB" id="A0A3D8QPZ8"/>
<dbReference type="GO" id="GO:0005886">
    <property type="term" value="C:plasma membrane"/>
    <property type="evidence" value="ECO:0007669"/>
    <property type="project" value="TreeGrafter"/>
</dbReference>
<dbReference type="PANTHER" id="PTHR23501:SF198">
    <property type="entry name" value="AZOLE RESISTANCE PROTEIN 1-RELATED"/>
    <property type="match status" value="1"/>
</dbReference>
<comment type="caution">
    <text evidence="6">The sequence shown here is derived from an EMBL/GenBank/DDBJ whole genome shotgun (WGS) entry which is preliminary data.</text>
</comment>
<evidence type="ECO:0000313" key="7">
    <source>
        <dbReference type="Proteomes" id="UP000256328"/>
    </source>
</evidence>
<feature type="transmembrane region" description="Helical" evidence="5">
    <location>
        <begin position="43"/>
        <end position="65"/>
    </location>
</feature>
<evidence type="ECO:0000256" key="4">
    <source>
        <dbReference type="ARBA" id="ARBA00023136"/>
    </source>
</evidence>
<dbReference type="GO" id="GO:0022857">
    <property type="term" value="F:transmembrane transporter activity"/>
    <property type="evidence" value="ECO:0007669"/>
    <property type="project" value="TreeGrafter"/>
</dbReference>
<comment type="subcellular location">
    <subcellularLocation>
        <location evidence="1">Membrane</location>
        <topology evidence="1">Multi-pass membrane protein</topology>
    </subcellularLocation>
</comment>
<evidence type="ECO:0000256" key="5">
    <source>
        <dbReference type="SAM" id="Phobius"/>
    </source>
</evidence>